<dbReference type="GO" id="GO:0005198">
    <property type="term" value="F:structural molecule activity"/>
    <property type="evidence" value="ECO:0007669"/>
    <property type="project" value="InterPro"/>
</dbReference>
<sequence>MPSSSPSRVPYIPPPQVPIKVQHKIAKQTKRTTIRRKRIDLRCGCSYFLSIDCHNHGFSHRGEYHCSSVNEWRLYLRRTESPIFQNFIPPQQTIPDGTRHSSGPSQIQPQPQEGVGDSEVFSELQDLHSFTTSDIAFLKSI</sequence>
<dbReference type="GO" id="GO:0008270">
    <property type="term" value="F:zinc ion binding"/>
    <property type="evidence" value="ECO:0007669"/>
    <property type="project" value="UniProtKB-KW"/>
</dbReference>
<feature type="compositionally biased region" description="Low complexity" evidence="18">
    <location>
        <begin position="101"/>
        <end position="112"/>
    </location>
</feature>
<keyword evidence="6" id="KW-0597">Phosphoprotein</keyword>
<evidence type="ECO:0000256" key="6">
    <source>
        <dbReference type="ARBA" id="ARBA00022553"/>
    </source>
</evidence>
<reference evidence="19" key="1">
    <citation type="journal article" date="2019" name="Plant Dis.">
        <title>African basil (Ocimum gratissimum) is a reservoir of divergent begomoviruses in Uganda.</title>
        <authorList>
            <person name="Mollel H.G."/>
            <person name="Ndunguru J."/>
            <person name="Sseruwagi P.P."/>
            <person name="Alicai T."/>
            <person name="Colvin J."/>
            <person name="Navas-Castillo J."/>
            <person name="Fiallo-Olive E."/>
        </authorList>
    </citation>
    <scope>NUCLEOTIDE SEQUENCE</scope>
    <source>
        <strain evidence="19">Uganda-UG32-2015</strain>
    </source>
</reference>
<evidence type="ECO:0000256" key="9">
    <source>
        <dbReference type="ARBA" id="ARBA00022632"/>
    </source>
</evidence>
<evidence type="ECO:0000256" key="4">
    <source>
        <dbReference type="ARBA" id="ARBA00014388"/>
    </source>
</evidence>
<evidence type="ECO:0000256" key="18">
    <source>
        <dbReference type="SAM" id="MobiDB-lite"/>
    </source>
</evidence>
<comment type="domain">
    <text evidence="17">The zinc finger and the transactivation region are involved in PTGS suppression.</text>
</comment>
<keyword evidence="12 17" id="KW-0862">Zinc</keyword>
<keyword evidence="13 17" id="KW-0238">DNA-binding</keyword>
<keyword evidence="10 17" id="KW-0479">Metal-binding</keyword>
<keyword evidence="14 17" id="KW-0010">Activator</keyword>
<dbReference type="GO" id="GO:0030430">
    <property type="term" value="C:host cell cytoplasm"/>
    <property type="evidence" value="ECO:0007669"/>
    <property type="project" value="UniProtKB-SubCell"/>
</dbReference>
<keyword evidence="8 17" id="KW-0945">Host-virus interaction</keyword>
<evidence type="ECO:0000256" key="17">
    <source>
        <dbReference type="RuleBase" id="RU363028"/>
    </source>
</evidence>
<organism evidence="19">
    <name type="scientific">Ocimum yellow vein virus</name>
    <dbReference type="NCBI Taxonomy" id="2664942"/>
    <lineage>
        <taxon>Viruses</taxon>
        <taxon>Monodnaviria</taxon>
        <taxon>Shotokuvirae</taxon>
        <taxon>Cressdnaviricota</taxon>
        <taxon>Repensiviricetes</taxon>
        <taxon>Geplafuvirales</taxon>
        <taxon>Geminiviridae</taxon>
        <taxon>Begomovirus</taxon>
        <taxon>Begomovirus ocimumvenae</taxon>
    </lineage>
</organism>
<evidence type="ECO:0000256" key="2">
    <source>
        <dbReference type="ARBA" id="ARBA00004192"/>
    </source>
</evidence>
<keyword evidence="7 17" id="KW-1048">Host nucleus</keyword>
<comment type="function">
    <text evidence="17">Strong activator of the late viral genes promoters. Acts as a suppressor of RNA-mediated gene silencing, also known as post-transcriptional gene silencing (PTGS), a mechanism of plant viral defense that limits the accumulation of viral RNAs. Also suppresses the host basal defense by interacting with and inhibiting SNF1 kinase, a key regulator of cell metabolism implicated in innate antiviral defense. Determines pathogenicity.</text>
</comment>
<feature type="region of interest" description="Disordered" evidence="18">
    <location>
        <begin position="89"/>
        <end position="118"/>
    </location>
</feature>
<name>A0A5Q0TS19_9GEMI</name>
<keyword evidence="5 17" id="KW-0941">Suppressor of RNA silencing</keyword>
<evidence type="ECO:0000313" key="19">
    <source>
        <dbReference type="EMBL" id="QGA69844.1"/>
    </source>
</evidence>
<comment type="subunit">
    <text evidence="17">Monomer. Homodimer. Homooligomer. Self-interaction correlates with nuclear localization and efficient activation of transcription.</text>
</comment>
<keyword evidence="15 17" id="KW-1035">Host cytoplasm</keyword>
<dbReference type="GO" id="GO:0003677">
    <property type="term" value="F:DNA binding"/>
    <property type="evidence" value="ECO:0007669"/>
    <property type="project" value="UniProtKB-KW"/>
</dbReference>
<evidence type="ECO:0000256" key="13">
    <source>
        <dbReference type="ARBA" id="ARBA00023125"/>
    </source>
</evidence>
<dbReference type="GO" id="GO:0019028">
    <property type="term" value="C:viral capsid"/>
    <property type="evidence" value="ECO:0007669"/>
    <property type="project" value="InterPro"/>
</dbReference>
<accession>A0A5Q0TS19</accession>
<dbReference type="Pfam" id="PF01440">
    <property type="entry name" value="Gemini_AL2"/>
    <property type="match status" value="1"/>
</dbReference>
<evidence type="ECO:0000256" key="16">
    <source>
        <dbReference type="ARBA" id="ARBA00023280"/>
    </source>
</evidence>
<evidence type="ECO:0000256" key="1">
    <source>
        <dbReference type="ARBA" id="ARBA00004147"/>
    </source>
</evidence>
<evidence type="ECO:0000256" key="3">
    <source>
        <dbReference type="ARBA" id="ARBA00007672"/>
    </source>
</evidence>
<comment type="subcellular location">
    <subcellularLocation>
        <location evidence="2 17">Host cytoplasm</location>
    </subcellularLocation>
    <subcellularLocation>
        <location evidence="1 17">Host nucleus</location>
    </subcellularLocation>
</comment>
<dbReference type="GO" id="GO:0042025">
    <property type="term" value="C:host cell nucleus"/>
    <property type="evidence" value="ECO:0007669"/>
    <property type="project" value="UniProtKB-SubCell"/>
</dbReference>
<dbReference type="GO" id="GO:0052170">
    <property type="term" value="P:symbiont-mediated suppression of host innate immune response"/>
    <property type="evidence" value="ECO:0007669"/>
    <property type="project" value="UniProtKB-KW"/>
</dbReference>
<keyword evidence="11 17" id="KW-0863">Zinc-finger</keyword>
<evidence type="ECO:0000256" key="8">
    <source>
        <dbReference type="ARBA" id="ARBA00022581"/>
    </source>
</evidence>
<evidence type="ECO:0000256" key="7">
    <source>
        <dbReference type="ARBA" id="ARBA00022562"/>
    </source>
</evidence>
<comment type="similarity">
    <text evidence="3 17">Belongs to the geminiviridae transcriptional activator protein family.</text>
</comment>
<evidence type="ECO:0000256" key="14">
    <source>
        <dbReference type="ARBA" id="ARBA00023159"/>
    </source>
</evidence>
<evidence type="ECO:0000256" key="11">
    <source>
        <dbReference type="ARBA" id="ARBA00022771"/>
    </source>
</evidence>
<keyword evidence="9" id="KW-1090">Inhibition of host innate immune response by virus</keyword>
<keyword evidence="16" id="KW-0899">Viral immunoevasion</keyword>
<evidence type="ECO:0000256" key="12">
    <source>
        <dbReference type="ARBA" id="ARBA00022833"/>
    </source>
</evidence>
<dbReference type="PRINTS" id="PR00230">
    <property type="entry name" value="GEMCOATAL2"/>
</dbReference>
<dbReference type="InterPro" id="IPR000942">
    <property type="entry name" value="Gemini_AL2"/>
</dbReference>
<evidence type="ECO:0000256" key="15">
    <source>
        <dbReference type="ARBA" id="ARBA00023200"/>
    </source>
</evidence>
<evidence type="ECO:0000256" key="5">
    <source>
        <dbReference type="ARBA" id="ARBA00022463"/>
    </source>
</evidence>
<evidence type="ECO:0000256" key="10">
    <source>
        <dbReference type="ARBA" id="ARBA00022723"/>
    </source>
</evidence>
<dbReference type="EMBL" id="MN313663">
    <property type="protein sequence ID" value="QGA69844.1"/>
    <property type="molecule type" value="Genomic_DNA"/>
</dbReference>
<gene>
    <name evidence="19" type="primary">AC2</name>
</gene>
<proteinExistence type="inferred from homology"/>
<protein>
    <recommendedName>
        <fullName evidence="4 17">Transcriptional activator protein</fullName>
        <shortName evidence="17">TrAP</shortName>
    </recommendedName>
</protein>